<reference evidence="3 4" key="1">
    <citation type="submission" date="2019-07" db="EMBL/GenBank/DDBJ databases">
        <title>Caenimonas sedimenti sp. nov., isolated from activated sludge.</title>
        <authorList>
            <person name="Xu J."/>
        </authorList>
    </citation>
    <scope>NUCLEOTIDE SEQUENCE [LARGE SCALE GENOMIC DNA]</scope>
    <source>
        <strain evidence="3 4">HX-9-20</strain>
    </source>
</reference>
<dbReference type="Proteomes" id="UP000318199">
    <property type="component" value="Unassembled WGS sequence"/>
</dbReference>
<protein>
    <submittedName>
        <fullName evidence="3">Uncharacterized protein</fullName>
    </submittedName>
</protein>
<keyword evidence="1" id="KW-1133">Transmembrane helix</keyword>
<sequence>MNKRLRAAFAAFAIASACAPALAADEHGHDHGPAATDAAASPRFDAHSDLFELVGVLEKGQITVYLDRYATNEPIVGAKIEFESGANKGVATPQPDGTYAIKFAGVDKPGEFPFSFTVTAGSDTDLLAGELHIDAAQAHQDAPRPWLRWAGFAAAALAAAAALLFARRKFGRRAGLRTPT</sequence>
<evidence type="ECO:0000256" key="1">
    <source>
        <dbReference type="SAM" id="Phobius"/>
    </source>
</evidence>
<dbReference type="EMBL" id="VOBQ01000002">
    <property type="protein sequence ID" value="TWO72986.1"/>
    <property type="molecule type" value="Genomic_DNA"/>
</dbReference>
<dbReference type="RefSeq" id="WP_145890355.1">
    <property type="nucleotide sequence ID" value="NZ_VOBQ01000002.1"/>
</dbReference>
<evidence type="ECO:0000256" key="2">
    <source>
        <dbReference type="SAM" id="SignalP"/>
    </source>
</evidence>
<keyword evidence="1" id="KW-0472">Membrane</keyword>
<organism evidence="3 4">
    <name type="scientific">Caenimonas sedimenti</name>
    <dbReference type="NCBI Taxonomy" id="2596921"/>
    <lineage>
        <taxon>Bacteria</taxon>
        <taxon>Pseudomonadati</taxon>
        <taxon>Pseudomonadota</taxon>
        <taxon>Betaproteobacteria</taxon>
        <taxon>Burkholderiales</taxon>
        <taxon>Comamonadaceae</taxon>
        <taxon>Caenimonas</taxon>
    </lineage>
</organism>
<gene>
    <name evidence="3" type="ORF">FN976_01740</name>
</gene>
<evidence type="ECO:0000313" key="3">
    <source>
        <dbReference type="EMBL" id="TWO72986.1"/>
    </source>
</evidence>
<feature type="transmembrane region" description="Helical" evidence="1">
    <location>
        <begin position="146"/>
        <end position="166"/>
    </location>
</feature>
<dbReference type="OrthoDB" id="6881973at2"/>
<dbReference type="PROSITE" id="PS51257">
    <property type="entry name" value="PROKAR_LIPOPROTEIN"/>
    <property type="match status" value="1"/>
</dbReference>
<feature type="signal peptide" evidence="2">
    <location>
        <begin position="1"/>
        <end position="23"/>
    </location>
</feature>
<evidence type="ECO:0000313" key="4">
    <source>
        <dbReference type="Proteomes" id="UP000318199"/>
    </source>
</evidence>
<accession>A0A562ZX67</accession>
<feature type="chain" id="PRO_5021994872" evidence="2">
    <location>
        <begin position="24"/>
        <end position="180"/>
    </location>
</feature>
<keyword evidence="1" id="KW-0812">Transmembrane</keyword>
<comment type="caution">
    <text evidence="3">The sequence shown here is derived from an EMBL/GenBank/DDBJ whole genome shotgun (WGS) entry which is preliminary data.</text>
</comment>
<dbReference type="AlphaFoldDB" id="A0A562ZX67"/>
<proteinExistence type="predicted"/>
<name>A0A562ZX67_9BURK</name>
<keyword evidence="2" id="KW-0732">Signal</keyword>
<keyword evidence="4" id="KW-1185">Reference proteome</keyword>